<protein>
    <submittedName>
        <fullName evidence="1">Uncharacterized protein</fullName>
    </submittedName>
</protein>
<organism evidence="1">
    <name type="scientific">Hokovirus HKV1</name>
    <dbReference type="NCBI Taxonomy" id="1977638"/>
    <lineage>
        <taxon>Viruses</taxon>
        <taxon>Varidnaviria</taxon>
        <taxon>Bamfordvirae</taxon>
        <taxon>Nucleocytoviricota</taxon>
        <taxon>Megaviricetes</taxon>
        <taxon>Imitervirales</taxon>
        <taxon>Mimiviridae</taxon>
        <taxon>Klosneuvirinae</taxon>
        <taxon>Hokovirus</taxon>
    </lineage>
</organism>
<name>A0A1V0SFI5_9VIRU</name>
<accession>A0A1V0SFI5</accession>
<evidence type="ECO:0000313" key="1">
    <source>
        <dbReference type="EMBL" id="ARF10480.1"/>
    </source>
</evidence>
<proteinExistence type="predicted"/>
<dbReference type="EMBL" id="KY684104">
    <property type="protein sequence ID" value="ARF10480.1"/>
    <property type="molecule type" value="Genomic_DNA"/>
</dbReference>
<gene>
    <name evidence="1" type="ORF">Hokovirus_2_7</name>
</gene>
<reference evidence="1" key="1">
    <citation type="journal article" date="2017" name="Science">
        <title>Giant viruses with an expanded complement of translation system components.</title>
        <authorList>
            <person name="Schulz F."/>
            <person name="Yutin N."/>
            <person name="Ivanova N.N."/>
            <person name="Ortega D.R."/>
            <person name="Lee T.K."/>
            <person name="Vierheilig J."/>
            <person name="Daims H."/>
            <person name="Horn M."/>
            <person name="Wagner M."/>
            <person name="Jensen G.J."/>
            <person name="Kyrpides N.C."/>
            <person name="Koonin E.V."/>
            <person name="Woyke T."/>
        </authorList>
    </citation>
    <scope>NUCLEOTIDE SEQUENCE</scope>
    <source>
        <strain evidence="1">HKV1</strain>
    </source>
</reference>
<sequence length="213" mass="25044">MDSIVLELELYNDILYFGDLKFNNIDQIPDNYVLVNIVCNPNKINCPEPINDPFFNHEKTKPEFMHNDQKTDFLQKYHYYKCDNSNALKSSLYVKISEISCFDSSYDYFIINKMSNVNIIRLDIRQIFLPDIFFTSQHMVVTKCGVDYCLYPNNICEILVDYLPCIFIFLVSIDLVLLDDLKNYYHILQIDRHGKILYIKQKGSLTKAAKNNS</sequence>